<dbReference type="SMART" id="SM00512">
    <property type="entry name" value="Skp1"/>
    <property type="match status" value="1"/>
</dbReference>
<dbReference type="Proteomes" id="UP000290189">
    <property type="component" value="Unassembled WGS sequence"/>
</dbReference>
<proteinExistence type="inferred from homology"/>
<evidence type="ECO:0000256" key="3">
    <source>
        <dbReference type="ARBA" id="ARBA00021347"/>
    </source>
</evidence>
<dbReference type="EMBL" id="CDSF01000068">
    <property type="protein sequence ID" value="CEO96533.1"/>
    <property type="molecule type" value="Genomic_DNA"/>
</dbReference>
<evidence type="ECO:0000313" key="6">
    <source>
        <dbReference type="EMBL" id="CEO96533.1"/>
    </source>
</evidence>
<sequence>MDDLGLDVDDDDLNASTPASKFVKLVSSGDHEFIVDRDVVMASSAIARMLNGPGQWGETVGPMPTVRFENISTPILQKVIQYFYYKARYDNVESDTPLPEFDMKMEYVLPLILASHFLDC</sequence>
<reference evidence="6 8" key="1">
    <citation type="submission" date="2015-02" db="EMBL/GenBank/DDBJ databases">
        <authorList>
            <person name="Chooi Y.-H."/>
        </authorList>
    </citation>
    <scope>NUCLEOTIDE SEQUENCE [LARGE SCALE GENOMIC DNA]</scope>
    <source>
        <strain evidence="6">E3</strain>
    </source>
</reference>
<comment type="similarity">
    <text evidence="2">Belongs to the SKP1 family.</text>
</comment>
<dbReference type="OrthoDB" id="249087at2759"/>
<organism evidence="6 8">
    <name type="scientific">Plasmodiophora brassicae</name>
    <name type="common">Clubroot disease agent</name>
    <dbReference type="NCBI Taxonomy" id="37360"/>
    <lineage>
        <taxon>Eukaryota</taxon>
        <taxon>Sar</taxon>
        <taxon>Rhizaria</taxon>
        <taxon>Endomyxa</taxon>
        <taxon>Phytomyxea</taxon>
        <taxon>Plasmodiophorida</taxon>
        <taxon>Plasmodiophoridae</taxon>
        <taxon>Plasmodiophora</taxon>
    </lineage>
</organism>
<dbReference type="InterPro" id="IPR001232">
    <property type="entry name" value="SKP1-like"/>
</dbReference>
<comment type="subcellular location">
    <subcellularLocation>
        <location evidence="1">Nucleus</location>
    </subcellularLocation>
</comment>
<evidence type="ECO:0000256" key="4">
    <source>
        <dbReference type="ARBA" id="ARBA00023242"/>
    </source>
</evidence>
<protein>
    <recommendedName>
        <fullName evidence="3">Elongin-C</fullName>
    </recommendedName>
</protein>
<evidence type="ECO:0000259" key="5">
    <source>
        <dbReference type="Pfam" id="PF03931"/>
    </source>
</evidence>
<dbReference type="InterPro" id="IPR011333">
    <property type="entry name" value="SKP1/BTB/POZ_sf"/>
</dbReference>
<dbReference type="STRING" id="37360.A0A0G4IMJ9"/>
<geneLocation type="mitochondrion" evidence="7"/>
<dbReference type="EMBL" id="OVEO01000003">
    <property type="protein sequence ID" value="SPQ94592.1"/>
    <property type="molecule type" value="Genomic_DNA"/>
</dbReference>
<dbReference type="GO" id="GO:0006511">
    <property type="term" value="P:ubiquitin-dependent protein catabolic process"/>
    <property type="evidence" value="ECO:0007669"/>
    <property type="project" value="InterPro"/>
</dbReference>
<feature type="domain" description="SKP1 component POZ" evidence="5">
    <location>
        <begin position="21"/>
        <end position="86"/>
    </location>
</feature>
<evidence type="ECO:0000256" key="2">
    <source>
        <dbReference type="ARBA" id="ARBA00009993"/>
    </source>
</evidence>
<evidence type="ECO:0000313" key="9">
    <source>
        <dbReference type="Proteomes" id="UP000290189"/>
    </source>
</evidence>
<dbReference type="GO" id="GO:0005634">
    <property type="term" value="C:nucleus"/>
    <property type="evidence" value="ECO:0007669"/>
    <property type="project" value="UniProtKB-SubCell"/>
</dbReference>
<evidence type="ECO:0000313" key="7">
    <source>
        <dbReference type="EMBL" id="SPQ94592.1"/>
    </source>
</evidence>
<dbReference type="Gene3D" id="3.30.710.10">
    <property type="entry name" value="Potassium Channel Kv1.1, Chain A"/>
    <property type="match status" value="1"/>
</dbReference>
<keyword evidence="7" id="KW-0496">Mitochondrion</keyword>
<evidence type="ECO:0000256" key="1">
    <source>
        <dbReference type="ARBA" id="ARBA00004123"/>
    </source>
</evidence>
<dbReference type="SUPFAM" id="SSF54695">
    <property type="entry name" value="POZ domain"/>
    <property type="match status" value="1"/>
</dbReference>
<dbReference type="CDD" id="cd18321">
    <property type="entry name" value="BTB_POZ_EloC"/>
    <property type="match status" value="1"/>
</dbReference>
<evidence type="ECO:0000313" key="8">
    <source>
        <dbReference type="Proteomes" id="UP000039324"/>
    </source>
</evidence>
<name>A0A0G4IMJ9_PLABS</name>
<dbReference type="InterPro" id="IPR016073">
    <property type="entry name" value="Skp1_comp_POZ"/>
</dbReference>
<dbReference type="PANTHER" id="PTHR20648">
    <property type="entry name" value="ELONGIN-C"/>
    <property type="match status" value="1"/>
</dbReference>
<keyword evidence="4" id="KW-0539">Nucleus</keyword>
<dbReference type="FunFam" id="3.30.710.10:FF:000035">
    <property type="entry name" value="Elongin C transcription elongation factor"/>
    <property type="match status" value="1"/>
</dbReference>
<keyword evidence="8" id="KW-1185">Reference proteome</keyword>
<reference evidence="7 9" key="2">
    <citation type="submission" date="2018-03" db="EMBL/GenBank/DDBJ databases">
        <authorList>
            <person name="Fogelqvist J."/>
        </authorList>
    </citation>
    <scope>NUCLEOTIDE SEQUENCE [LARGE SCALE GENOMIC DNA]</scope>
</reference>
<dbReference type="Proteomes" id="UP000039324">
    <property type="component" value="Unassembled WGS sequence"/>
</dbReference>
<dbReference type="OMA" id="AMVSPII"/>
<dbReference type="Pfam" id="PF03931">
    <property type="entry name" value="Skp1_POZ"/>
    <property type="match status" value="1"/>
</dbReference>
<dbReference type="InterPro" id="IPR039948">
    <property type="entry name" value="ELC1"/>
</dbReference>
<dbReference type="AlphaFoldDB" id="A0A0G4IMJ9"/>
<accession>A0A0G4IMJ9</accession>
<gene>
    <name evidence="6" type="ORF">PBRA_005142</name>
    <name evidence="7" type="ORF">PLBR_LOCUS1807</name>
</gene>